<dbReference type="HOGENOM" id="CLU_056890_0_0_11"/>
<dbReference type="STRING" id="526225.Gobs_1242"/>
<reference evidence="6" key="2">
    <citation type="submission" date="2010-01" db="EMBL/GenBank/DDBJ databases">
        <title>The complete genome of Geodermatophilus obscurus DSM 43160.</title>
        <authorList>
            <consortium name="US DOE Joint Genome Institute (JGI-PGF)"/>
            <person name="Lucas S."/>
            <person name="Copeland A."/>
            <person name="Lapidus A."/>
            <person name="Glavina del Rio T."/>
            <person name="Dalin E."/>
            <person name="Tice H."/>
            <person name="Bruce D."/>
            <person name="Goodwin L."/>
            <person name="Pitluck S."/>
            <person name="Kyrpides N."/>
            <person name="Mavromatis K."/>
            <person name="Ivanova N."/>
            <person name="Munk A.C."/>
            <person name="Brettin T."/>
            <person name="Detter J.C."/>
            <person name="Han C."/>
            <person name="Larimer F."/>
            <person name="Land M."/>
            <person name="Hauser L."/>
            <person name="Markowitz V."/>
            <person name="Cheng J.-F."/>
            <person name="Hugenholtz P."/>
            <person name="Woyke T."/>
            <person name="Wu D."/>
            <person name="Jando M."/>
            <person name="Schneider S."/>
            <person name="Klenk H.-P."/>
            <person name="Eisen J.A."/>
        </authorList>
    </citation>
    <scope>NUCLEOTIDE SEQUENCE [LARGE SCALE GENOMIC DNA]</scope>
    <source>
        <strain evidence="6">ATCC 25078 / DSM 43160 / JCM 3152 / KCC A-0152 / KCTC 9177 / NBRC 13315 / NRRL B-3577 / G-20</strain>
    </source>
</reference>
<feature type="domain" description="N-acetyltransferase" evidence="4">
    <location>
        <begin position="36"/>
        <end position="190"/>
    </location>
</feature>
<evidence type="ECO:0000256" key="2">
    <source>
        <dbReference type="ARBA" id="ARBA00023315"/>
    </source>
</evidence>
<dbReference type="PROSITE" id="PS51186">
    <property type="entry name" value="GNAT"/>
    <property type="match status" value="2"/>
</dbReference>
<evidence type="ECO:0000313" key="6">
    <source>
        <dbReference type="Proteomes" id="UP000001382"/>
    </source>
</evidence>
<proteinExistence type="predicted"/>
<dbReference type="InterPro" id="IPR000182">
    <property type="entry name" value="GNAT_dom"/>
</dbReference>
<dbReference type="GO" id="GO:0016747">
    <property type="term" value="F:acyltransferase activity, transferring groups other than amino-acyl groups"/>
    <property type="evidence" value="ECO:0007669"/>
    <property type="project" value="InterPro"/>
</dbReference>
<feature type="region of interest" description="Disordered" evidence="3">
    <location>
        <begin position="1"/>
        <end position="38"/>
    </location>
</feature>
<dbReference type="SUPFAM" id="SSF55729">
    <property type="entry name" value="Acyl-CoA N-acyltransferases (Nat)"/>
    <property type="match status" value="1"/>
</dbReference>
<evidence type="ECO:0000256" key="3">
    <source>
        <dbReference type="SAM" id="MobiDB-lite"/>
    </source>
</evidence>
<organism evidence="5 6">
    <name type="scientific">Geodermatophilus obscurus (strain ATCC 25078 / DSM 43160 / JCM 3152 / CCUG 61914 / KCC A-0152 / KCTC 9177 / NBRC 13315 / NRRL B-3577 / G-20)</name>
    <dbReference type="NCBI Taxonomy" id="526225"/>
    <lineage>
        <taxon>Bacteria</taxon>
        <taxon>Bacillati</taxon>
        <taxon>Actinomycetota</taxon>
        <taxon>Actinomycetes</taxon>
        <taxon>Geodermatophilales</taxon>
        <taxon>Geodermatophilaceae</taxon>
        <taxon>Geodermatophilus</taxon>
    </lineage>
</organism>
<dbReference type="OrthoDB" id="9799092at2"/>
<evidence type="ECO:0000313" key="5">
    <source>
        <dbReference type="EMBL" id="ADB73988.1"/>
    </source>
</evidence>
<keyword evidence="6" id="KW-1185">Reference proteome</keyword>
<dbReference type="Pfam" id="PF00583">
    <property type="entry name" value="Acetyltransf_1"/>
    <property type="match status" value="2"/>
</dbReference>
<dbReference type="eggNOG" id="COG0454">
    <property type="taxonomic scope" value="Bacteria"/>
</dbReference>
<dbReference type="PANTHER" id="PTHR43877">
    <property type="entry name" value="AMINOALKYLPHOSPHONATE N-ACETYLTRANSFERASE-RELATED-RELATED"/>
    <property type="match status" value="1"/>
</dbReference>
<dbReference type="KEGG" id="gob:Gobs_1242"/>
<protein>
    <submittedName>
        <fullName evidence="5">GCN5-related N-acetyltransferase</fullName>
    </submittedName>
</protein>
<evidence type="ECO:0000259" key="4">
    <source>
        <dbReference type="PROSITE" id="PS51186"/>
    </source>
</evidence>
<dbReference type="InterPro" id="IPR016181">
    <property type="entry name" value="Acyl_CoA_acyltransferase"/>
</dbReference>
<dbReference type="AlphaFoldDB" id="D2SAQ9"/>
<feature type="domain" description="N-acetyltransferase" evidence="4">
    <location>
        <begin position="201"/>
        <end position="355"/>
    </location>
</feature>
<accession>D2SAQ9</accession>
<dbReference type="InterPro" id="IPR050832">
    <property type="entry name" value="Bact_Acetyltransf"/>
</dbReference>
<dbReference type="Gene3D" id="3.40.630.30">
    <property type="match status" value="1"/>
</dbReference>
<dbReference type="Proteomes" id="UP000001382">
    <property type="component" value="Chromosome"/>
</dbReference>
<gene>
    <name evidence="5" type="ordered locus">Gobs_1242</name>
</gene>
<keyword evidence="1 5" id="KW-0808">Transferase</keyword>
<evidence type="ECO:0000256" key="1">
    <source>
        <dbReference type="ARBA" id="ARBA00022679"/>
    </source>
</evidence>
<reference evidence="5 6" key="1">
    <citation type="journal article" date="2010" name="Stand. Genomic Sci.">
        <title>Complete genome sequence of Geodermatophilus obscurus type strain (G-20).</title>
        <authorList>
            <person name="Ivanova N."/>
            <person name="Sikorski J."/>
            <person name="Jando M."/>
            <person name="Munk C."/>
            <person name="Lapidus A."/>
            <person name="Glavina Del Rio T."/>
            <person name="Copeland A."/>
            <person name="Tice H."/>
            <person name="Cheng J.-F."/>
            <person name="Lucas S."/>
            <person name="Chen F."/>
            <person name="Nolan M."/>
            <person name="Bruce D."/>
            <person name="Goodwin L."/>
            <person name="Pitluck S."/>
            <person name="Mavromatis K."/>
            <person name="Mikhailova N."/>
            <person name="Pati A."/>
            <person name="Chen A."/>
            <person name="Palaniappan K."/>
            <person name="Land M."/>
            <person name="Hauser L."/>
            <person name="Chang Y.-J."/>
            <person name="Jeffries C.D."/>
            <person name="Meincke L."/>
            <person name="Brettin T."/>
            <person name="Detter J.C."/>
            <person name="Detter J.C."/>
            <person name="Rohde M."/>
            <person name="Goeker M."/>
            <person name="Bristow J."/>
            <person name="Eisen J.A."/>
            <person name="Markowitz V."/>
            <person name="Hugenholtz P."/>
            <person name="Kyrpides N.C."/>
            <person name="Klenk H.-P."/>
        </authorList>
    </citation>
    <scope>NUCLEOTIDE SEQUENCE [LARGE SCALE GENOMIC DNA]</scope>
    <source>
        <strain evidence="6">ATCC 25078 / DSM 43160 / JCM 3152 / KCC A-0152 / KCTC 9177 / NBRC 13315 / NRRL B-3577 / G-20</strain>
    </source>
</reference>
<dbReference type="EMBL" id="CP001867">
    <property type="protein sequence ID" value="ADB73988.1"/>
    <property type="molecule type" value="Genomic_DNA"/>
</dbReference>
<dbReference type="eggNOG" id="COG0456">
    <property type="taxonomic scope" value="Bacteria"/>
</dbReference>
<name>D2SAQ9_GEOOG</name>
<keyword evidence="2" id="KW-0012">Acyltransferase</keyword>
<sequence length="355" mass="38358">MLTPARTRPQGTPRNPVDRPRRRPYAAAVPELPDGLTARPLTADDLPAAAELLAAAEPVDDTGEHLDADDLAEWWVEDLVDLARDGRAVCTGDGALVGVAVVVSMRGVREDHRVLLEGRVHPGWRGRGVGRALLDWQLRRGEEVHRRDHPELPARLRASVYPGTGALESLVRRAGFSAERWYCDMERPLTGLPEVPAVPGVELVPFDRDRDDEVRRAHDAAFTDHHGAAEGDETVWRAWFTGSRAFRPDLSVLALVDGAVAGYVLSYVYDADTRATGVRQAHLGQLGVVRPARGRGIASAAIVAALAAAAAAGCATAGLQVDTENPTGAFGLYRRLGFTPVRTRVQWACTLQPVP</sequence>